<evidence type="ECO:0000313" key="2">
    <source>
        <dbReference type="EMBL" id="KAA0191920.1"/>
    </source>
</evidence>
<accession>A0A8E0RS35</accession>
<gene>
    <name evidence="2" type="ORF">FBUS_10138</name>
</gene>
<feature type="region of interest" description="Disordered" evidence="1">
    <location>
        <begin position="166"/>
        <end position="185"/>
    </location>
</feature>
<organism evidence="2 3">
    <name type="scientific">Fasciolopsis buskii</name>
    <dbReference type="NCBI Taxonomy" id="27845"/>
    <lineage>
        <taxon>Eukaryota</taxon>
        <taxon>Metazoa</taxon>
        <taxon>Spiralia</taxon>
        <taxon>Lophotrochozoa</taxon>
        <taxon>Platyhelminthes</taxon>
        <taxon>Trematoda</taxon>
        <taxon>Digenea</taxon>
        <taxon>Plagiorchiida</taxon>
        <taxon>Echinostomata</taxon>
        <taxon>Echinostomatoidea</taxon>
        <taxon>Fasciolidae</taxon>
        <taxon>Fasciolopsis</taxon>
    </lineage>
</organism>
<feature type="compositionally biased region" description="Low complexity" evidence="1">
    <location>
        <begin position="279"/>
        <end position="297"/>
    </location>
</feature>
<name>A0A8E0RS35_9TREM</name>
<feature type="region of interest" description="Disordered" evidence="1">
    <location>
        <begin position="539"/>
        <end position="559"/>
    </location>
</feature>
<dbReference type="OrthoDB" id="10256849at2759"/>
<protein>
    <submittedName>
        <fullName evidence="2">Uncharacterized protein</fullName>
    </submittedName>
</protein>
<reference evidence="2" key="1">
    <citation type="submission" date="2019-05" db="EMBL/GenBank/DDBJ databases">
        <title>Annotation for the trematode Fasciolopsis buski.</title>
        <authorList>
            <person name="Choi Y.-J."/>
        </authorList>
    </citation>
    <scope>NUCLEOTIDE SEQUENCE</scope>
    <source>
        <strain evidence="2">HT</strain>
        <tissue evidence="2">Whole worm</tissue>
    </source>
</reference>
<evidence type="ECO:0000256" key="1">
    <source>
        <dbReference type="SAM" id="MobiDB-lite"/>
    </source>
</evidence>
<feature type="region of interest" description="Disordered" evidence="1">
    <location>
        <begin position="646"/>
        <end position="667"/>
    </location>
</feature>
<feature type="compositionally biased region" description="Polar residues" evidence="1">
    <location>
        <begin position="410"/>
        <end position="430"/>
    </location>
</feature>
<feature type="region of interest" description="Disordered" evidence="1">
    <location>
        <begin position="279"/>
        <end position="300"/>
    </location>
</feature>
<dbReference type="Proteomes" id="UP000728185">
    <property type="component" value="Unassembled WGS sequence"/>
</dbReference>
<proteinExistence type="predicted"/>
<sequence>MDDYFRSIQFVDVCEVFSDADLVRILQQLQRYPNARSSAQGNDPMFRRVIASSPVYCERASLLYQNTKASPNSPALSPMGQLNSSSKVEFQRSSSLEVLCDAVSSASTDAKSSCRAFSTPPSKVSDETLRINSEYPSPEKHRKADLFRSPHSALCISAPTIGDVDMDKSIPTDSTAGDTKEHAATSANLTTPIECLDLGVISTPEAQHPQITVHHESLSLHEPRVCVIPCAVTPPAIDSQVTQNIGTSTKNLKDAVGQTPGSLSLFLNVSRTEHQNVSALTSSSKLSPSEDSSPSLPGNFSKLCLSSTQASVPDFRQKPARKLCDTSVSFLPDSSPVEALNANTPERITVLALPELSADVRLPTSKKTAVKRTKRGRKLEVPNTVSALEDVRGLRRSDRLIAKRKPIVDSSDNSSEGSRLGSQESPSPSDMRSKPSIVALTETGTPKSRVRYLTQPVSSLKKKKHFFTSSRCERMEREKKRFEEACKCSVNISRVNVKRSSRPADSSRKQTSKPPKEKISVSTKPSLTRSLNAAAAPLAMPVDSDSEFQPEIQDSGGSRRSFHQLQFRFPKRAAALEVLAPLIEADCVAPSWESLNCSQHPQSNVEFGITSPKTVGKKTSVILETSIEDVSPHWYSQSSVRSLFATTPPRKEMKPGNGKKKKTNKKTAAAPLQFVEPGPWLDSNPELPSSISMPEVRLVDLVSIAYHAHKLFHFRYFVP</sequence>
<feature type="region of interest" description="Disordered" evidence="1">
    <location>
        <begin position="497"/>
        <end position="527"/>
    </location>
</feature>
<dbReference type="EMBL" id="LUCM01006039">
    <property type="protein sequence ID" value="KAA0191920.1"/>
    <property type="molecule type" value="Genomic_DNA"/>
</dbReference>
<keyword evidence="3" id="KW-1185">Reference proteome</keyword>
<evidence type="ECO:0000313" key="3">
    <source>
        <dbReference type="Proteomes" id="UP000728185"/>
    </source>
</evidence>
<feature type="region of interest" description="Disordered" evidence="1">
    <location>
        <begin position="403"/>
        <end position="434"/>
    </location>
</feature>
<dbReference type="AlphaFoldDB" id="A0A8E0RS35"/>
<comment type="caution">
    <text evidence="2">The sequence shown here is derived from an EMBL/GenBank/DDBJ whole genome shotgun (WGS) entry which is preliminary data.</text>
</comment>